<name>K5BRK6_9BACE</name>
<protein>
    <submittedName>
        <fullName evidence="1">Uncharacterized protein</fullName>
    </submittedName>
</protein>
<organism evidence="1 2">
    <name type="scientific">Bacteroides finegoldii CL09T03C10</name>
    <dbReference type="NCBI Taxonomy" id="997888"/>
    <lineage>
        <taxon>Bacteria</taxon>
        <taxon>Pseudomonadati</taxon>
        <taxon>Bacteroidota</taxon>
        <taxon>Bacteroidia</taxon>
        <taxon>Bacteroidales</taxon>
        <taxon>Bacteroidaceae</taxon>
        <taxon>Bacteroides</taxon>
    </lineage>
</organism>
<dbReference type="InterPro" id="IPR036116">
    <property type="entry name" value="FN3_sf"/>
</dbReference>
<dbReference type="RefSeq" id="WP_007767140.1">
    <property type="nucleotide sequence ID" value="NZ_AKBZ01000006.1"/>
</dbReference>
<proteinExistence type="predicted"/>
<dbReference type="EMBL" id="AGXW01000014">
    <property type="protein sequence ID" value="EKJ89192.1"/>
    <property type="molecule type" value="Genomic_DNA"/>
</dbReference>
<sequence length="529" mass="59905">MMKKLLTYITMLVAFCGVLSSCEDIEDTYKEHAGDGPIQYLNKIYDLEATSQWESVLLTWNLKLDPGRTGILVEWKDDTATHSEMLDKDAESFLVEGLTNNYDYEFNVWAVTEENGEIVKKSLGNPVYGRPFNLQSDELSLFTHVVTKQISVADKKLFVIFDVWADNLVSFKIGYFEKGDSDEQFFEAGADDKIGNYPKGHPYAVIGEDIDFTKPVKVYRTGMIESFGNKVLELDPLTLYFDLPTFNSDFANELRPFIGVSGEIQPEDVKDVTSLNLNFDQTSLEDILYLPQLKTVNLGKDRYIMQGTEDIAKSTLSSDVNREISLGALKLAHDVLGVQINQYSKHYFDETPDWFTGKNLTPQLPSLKLLDTFGWEITETPMDAMGYETGLKNLLVDDVQQYWIPTASVQLRTHTFVIDMKKMENVVGFKIVQANINNDTDLQLSELITIELMNASGEWVAAGFNEDVTIGTGKGEASLVYLNKDKTATQAQKIRFKVSDTFYKNGYDANFNWVKYYRTALATFMVIAE</sequence>
<dbReference type="InterPro" id="IPR003961">
    <property type="entry name" value="FN3_dom"/>
</dbReference>
<accession>K5BRK6</accession>
<dbReference type="OrthoDB" id="1043438at2"/>
<comment type="caution">
    <text evidence="1">The sequence shown here is derived from an EMBL/GenBank/DDBJ whole genome shotgun (WGS) entry which is preliminary data.</text>
</comment>
<dbReference type="PROSITE" id="PS51257">
    <property type="entry name" value="PROKAR_LIPOPROTEIN"/>
    <property type="match status" value="1"/>
</dbReference>
<gene>
    <name evidence="1" type="ORF">HMPREF1057_03945</name>
</gene>
<dbReference type="AlphaFoldDB" id="K5BRK6"/>
<evidence type="ECO:0000313" key="1">
    <source>
        <dbReference type="EMBL" id="EKJ89192.1"/>
    </source>
</evidence>
<dbReference type="InterPro" id="IPR013783">
    <property type="entry name" value="Ig-like_fold"/>
</dbReference>
<dbReference type="CDD" id="cd00063">
    <property type="entry name" value="FN3"/>
    <property type="match status" value="1"/>
</dbReference>
<dbReference type="Pfam" id="PF16389">
    <property type="entry name" value="DUF4998"/>
    <property type="match status" value="1"/>
</dbReference>
<dbReference type="SUPFAM" id="SSF49265">
    <property type="entry name" value="Fibronectin type III"/>
    <property type="match status" value="1"/>
</dbReference>
<dbReference type="HOGENOM" id="CLU_514518_0_0_10"/>
<dbReference type="Proteomes" id="UP000007995">
    <property type="component" value="Unassembled WGS sequence"/>
</dbReference>
<reference evidence="1 2" key="1">
    <citation type="submission" date="2012-02" db="EMBL/GenBank/DDBJ databases">
        <title>The Genome Sequence of Bacteroides finegoldii CL09T03C10.</title>
        <authorList>
            <consortium name="The Broad Institute Genome Sequencing Platform"/>
            <person name="Earl A."/>
            <person name="Ward D."/>
            <person name="Feldgarden M."/>
            <person name="Gevers D."/>
            <person name="Zitomersky N.L."/>
            <person name="Coyne M.J."/>
            <person name="Comstock L.E."/>
            <person name="Young S.K."/>
            <person name="Zeng Q."/>
            <person name="Gargeya S."/>
            <person name="Fitzgerald M."/>
            <person name="Haas B."/>
            <person name="Abouelleil A."/>
            <person name="Alvarado L."/>
            <person name="Arachchi H.M."/>
            <person name="Berlin A."/>
            <person name="Chapman S.B."/>
            <person name="Gearin G."/>
            <person name="Goldberg J."/>
            <person name="Griggs A."/>
            <person name="Gujja S."/>
            <person name="Hansen M."/>
            <person name="Heiman D."/>
            <person name="Howarth C."/>
            <person name="Larimer J."/>
            <person name="Lui A."/>
            <person name="MacDonald P.J.P."/>
            <person name="McCowen C."/>
            <person name="Montmayeur A."/>
            <person name="Murphy C."/>
            <person name="Neiman D."/>
            <person name="Pearson M."/>
            <person name="Priest M."/>
            <person name="Roberts A."/>
            <person name="Saif S."/>
            <person name="Shea T."/>
            <person name="Sisk P."/>
            <person name="Stolte C."/>
            <person name="Sykes S."/>
            <person name="Wortman J."/>
            <person name="Nusbaum C."/>
            <person name="Birren B."/>
        </authorList>
    </citation>
    <scope>NUCLEOTIDE SEQUENCE [LARGE SCALE GENOMIC DNA]</scope>
    <source>
        <strain evidence="1 2">CL09T03C10</strain>
    </source>
</reference>
<dbReference type="Gene3D" id="2.60.40.10">
    <property type="entry name" value="Immunoglobulins"/>
    <property type="match status" value="1"/>
</dbReference>
<evidence type="ECO:0000313" key="2">
    <source>
        <dbReference type="Proteomes" id="UP000007995"/>
    </source>
</evidence>